<dbReference type="SMART" id="SM00268">
    <property type="entry name" value="ACTIN"/>
    <property type="match status" value="1"/>
</dbReference>
<dbReference type="InterPro" id="IPR043129">
    <property type="entry name" value="ATPase_NBD"/>
</dbReference>
<comment type="similarity">
    <text evidence="4">Belongs to the actin family. ARP1 subfamily.</text>
</comment>
<sequence>MAQQEYISNQPIVIDNGTGLMKAGLAGVERPNCEFRSYVGFQKYDRVVINGYAPADNLWIGKDLETRRGLCHLEYPMNHGIVENWNLMEEIWKHIYSKAQLGLDSREHPVFLTQAAITPNKQTEKMAEFFFETLQAPALFVAPQPLLSMYDSGRGTGVVVDIGEGVTTLFPIYDGFAITPHIRRVDLGGREMTQYLQLLLRKSGYIFSSSSELEVVREMKEACSECAIAGMDPAQKQKIVDYVLPDGNVVKLGEERWQCAEMLFDPQRVGNESLGVAGELSTTVTKCDLELRKELWGNILLSGGVTLTRNFGKRLLDEIKPLAPPNTHLRVLSPPDRAHSAWSGACVLTSLSPFGDMWVTSQEWEEEGKKIIHKKALL</sequence>
<dbReference type="Proteomes" id="UP000078348">
    <property type="component" value="Unassembled WGS sequence"/>
</dbReference>
<comment type="caution">
    <text evidence="6">The sequence shown here is derived from an EMBL/GenBank/DDBJ whole genome shotgun (WGS) entry which is preliminary data.</text>
</comment>
<dbReference type="Pfam" id="PF00022">
    <property type="entry name" value="Actin"/>
    <property type="match status" value="1"/>
</dbReference>
<dbReference type="Gene3D" id="3.90.640.10">
    <property type="entry name" value="Actin, Chain A, domain 4"/>
    <property type="match status" value="1"/>
</dbReference>
<comment type="catalytic activity">
    <reaction evidence="5">
        <text>ATP + H2O = ADP + phosphate + H(+)</text>
        <dbReference type="Rhea" id="RHEA:13065"/>
        <dbReference type="ChEBI" id="CHEBI:15377"/>
        <dbReference type="ChEBI" id="CHEBI:15378"/>
        <dbReference type="ChEBI" id="CHEBI:30616"/>
        <dbReference type="ChEBI" id="CHEBI:43474"/>
        <dbReference type="ChEBI" id="CHEBI:456216"/>
    </reaction>
</comment>
<evidence type="ECO:0000256" key="4">
    <source>
        <dbReference type="ARBA" id="ARBA00038483"/>
    </source>
</evidence>
<dbReference type="FunFam" id="3.30.420.40:FF:000188">
    <property type="entry name" value="Actin like 6B"/>
    <property type="match status" value="1"/>
</dbReference>
<evidence type="ECO:0000256" key="3">
    <source>
        <dbReference type="ARBA" id="ARBA00023212"/>
    </source>
</evidence>
<gene>
    <name evidence="6" type="ORF">AV274_1566</name>
</gene>
<dbReference type="OrthoDB" id="5132116at2759"/>
<dbReference type="STRING" id="478820.A0A196SI59"/>
<evidence type="ECO:0000256" key="5">
    <source>
        <dbReference type="ARBA" id="ARBA00049360"/>
    </source>
</evidence>
<comment type="subcellular location">
    <subcellularLocation>
        <location evidence="1">Cytoplasm</location>
        <location evidence="1">Cytoskeleton</location>
    </subcellularLocation>
</comment>
<dbReference type="PRINTS" id="PR00190">
    <property type="entry name" value="ACTIN"/>
</dbReference>
<protein>
    <submittedName>
        <fullName evidence="6">Beta-centractin</fullName>
    </submittedName>
</protein>
<dbReference type="AlphaFoldDB" id="A0A196SI59"/>
<evidence type="ECO:0000256" key="2">
    <source>
        <dbReference type="ARBA" id="ARBA00022490"/>
    </source>
</evidence>
<keyword evidence="7" id="KW-1185">Reference proteome</keyword>
<dbReference type="CDD" id="cd10216">
    <property type="entry name" value="ASKHA_NBD_Arp1"/>
    <property type="match status" value="1"/>
</dbReference>
<evidence type="ECO:0000256" key="1">
    <source>
        <dbReference type="ARBA" id="ARBA00004245"/>
    </source>
</evidence>
<dbReference type="Gene3D" id="3.30.420.40">
    <property type="match status" value="2"/>
</dbReference>
<keyword evidence="2" id="KW-0963">Cytoplasm</keyword>
<evidence type="ECO:0000313" key="6">
    <source>
        <dbReference type="EMBL" id="OAO16725.1"/>
    </source>
</evidence>
<reference evidence="6 7" key="1">
    <citation type="submission" date="2016-05" db="EMBL/GenBank/DDBJ databases">
        <title>Nuclear genome of Blastocystis sp. subtype 1 NandII.</title>
        <authorList>
            <person name="Gentekaki E."/>
            <person name="Curtis B."/>
            <person name="Stairs C."/>
            <person name="Eme L."/>
            <person name="Herman E."/>
            <person name="Klimes V."/>
            <person name="Arias M.C."/>
            <person name="Elias M."/>
            <person name="Hilliou F."/>
            <person name="Klute M."/>
            <person name="Malik S.-B."/>
            <person name="Pightling A."/>
            <person name="Rachubinski R."/>
            <person name="Salas D."/>
            <person name="Schlacht A."/>
            <person name="Suga H."/>
            <person name="Archibald J."/>
            <person name="Ball S.G."/>
            <person name="Clark G."/>
            <person name="Dacks J."/>
            <person name="Van Der Giezen M."/>
            <person name="Tsaousis A."/>
            <person name="Roger A."/>
        </authorList>
    </citation>
    <scope>NUCLEOTIDE SEQUENCE [LARGE SCALE GENOMIC DNA]</scope>
    <source>
        <strain evidence="7">ATCC 50177 / NandII</strain>
    </source>
</reference>
<evidence type="ECO:0000313" key="7">
    <source>
        <dbReference type="Proteomes" id="UP000078348"/>
    </source>
</evidence>
<dbReference type="InterPro" id="IPR004000">
    <property type="entry name" value="Actin"/>
</dbReference>
<dbReference type="EMBL" id="LXWW01000065">
    <property type="protein sequence ID" value="OAO16725.1"/>
    <property type="molecule type" value="Genomic_DNA"/>
</dbReference>
<accession>A0A196SI59</accession>
<dbReference type="SUPFAM" id="SSF53067">
    <property type="entry name" value="Actin-like ATPase domain"/>
    <property type="match status" value="2"/>
</dbReference>
<dbReference type="GO" id="GO:0005856">
    <property type="term" value="C:cytoskeleton"/>
    <property type="evidence" value="ECO:0007669"/>
    <property type="project" value="UniProtKB-SubCell"/>
</dbReference>
<name>A0A196SI59_BLAHN</name>
<organism evidence="6 7">
    <name type="scientific">Blastocystis sp. subtype 1 (strain ATCC 50177 / NandII)</name>
    <dbReference type="NCBI Taxonomy" id="478820"/>
    <lineage>
        <taxon>Eukaryota</taxon>
        <taxon>Sar</taxon>
        <taxon>Stramenopiles</taxon>
        <taxon>Bigyra</taxon>
        <taxon>Opalozoa</taxon>
        <taxon>Opalinata</taxon>
        <taxon>Blastocystidae</taxon>
        <taxon>Blastocystis</taxon>
    </lineage>
</organism>
<keyword evidence="3" id="KW-0206">Cytoskeleton</keyword>
<proteinExistence type="inferred from homology"/>
<dbReference type="PANTHER" id="PTHR11937">
    <property type="entry name" value="ACTIN"/>
    <property type="match status" value="1"/>
</dbReference>